<dbReference type="AlphaFoldDB" id="A0A0J1CNK0"/>
<dbReference type="PATRIC" id="fig|908627.4.peg.7182"/>
<sequence>MKLFAAVAFSLCVSVAHASQETDACDAHRQALERQMATALTQDNSAQLSTLQAELDKTNAECTPEAIAQRHANALKRHDSAVAEARNRLRDWEAELARARKKGTDQLNIAAWERKVNRARADLNRAMARPIQ</sequence>
<protein>
    <recommendedName>
        <fullName evidence="5">DUF1090 domain-containing protein</fullName>
    </recommendedName>
</protein>
<evidence type="ECO:0000256" key="1">
    <source>
        <dbReference type="SAM" id="Coils"/>
    </source>
</evidence>
<keyword evidence="2" id="KW-0732">Signal</keyword>
<reference evidence="3 4" key="1">
    <citation type="journal article" date="2015" name="Genome Announc.">
        <title>Draft Genome Sequence of Burkholderia sp. Strain PML1(12), an Ectomycorrhizosphere-Inhabiting Bacterium with Effective Mineral-Weathering Ability.</title>
        <authorList>
            <person name="Uroz S."/>
            <person name="Oger P."/>
        </authorList>
    </citation>
    <scope>NUCLEOTIDE SEQUENCE [LARGE SCALE GENOMIC DNA]</scope>
    <source>
        <strain evidence="4">PML1(12)</strain>
    </source>
</reference>
<name>A0A0J1CNK0_9BURK</name>
<proteinExistence type="predicted"/>
<feature type="signal peptide" evidence="2">
    <location>
        <begin position="1"/>
        <end position="18"/>
    </location>
</feature>
<keyword evidence="4" id="KW-1185">Reference proteome</keyword>
<feature type="coiled-coil region" evidence="1">
    <location>
        <begin position="75"/>
        <end position="129"/>
    </location>
</feature>
<evidence type="ECO:0000313" key="3">
    <source>
        <dbReference type="EMBL" id="KLU22119.1"/>
    </source>
</evidence>
<dbReference type="InterPro" id="IPR009468">
    <property type="entry name" value="DUF1090"/>
</dbReference>
<accession>A0A0J1CNK0</accession>
<keyword evidence="1" id="KW-0175">Coiled coil</keyword>
<feature type="chain" id="PRO_5005249724" description="DUF1090 domain-containing protein" evidence="2">
    <location>
        <begin position="19"/>
        <end position="132"/>
    </location>
</feature>
<dbReference type="EMBL" id="AEJF01000188">
    <property type="protein sequence ID" value="KLU22119.1"/>
    <property type="molecule type" value="Genomic_DNA"/>
</dbReference>
<evidence type="ECO:0008006" key="5">
    <source>
        <dbReference type="Google" id="ProtNLM"/>
    </source>
</evidence>
<dbReference type="Pfam" id="PF06476">
    <property type="entry name" value="DUF1090"/>
    <property type="match status" value="1"/>
</dbReference>
<gene>
    <name evidence="3" type="ORF">EOS_32190</name>
</gene>
<organism evidence="3 4">
    <name type="scientific">Caballeronia mineralivorans PML1(12)</name>
    <dbReference type="NCBI Taxonomy" id="908627"/>
    <lineage>
        <taxon>Bacteria</taxon>
        <taxon>Pseudomonadati</taxon>
        <taxon>Pseudomonadota</taxon>
        <taxon>Betaproteobacteria</taxon>
        <taxon>Burkholderiales</taxon>
        <taxon>Burkholderiaceae</taxon>
        <taxon>Caballeronia</taxon>
    </lineage>
</organism>
<evidence type="ECO:0000256" key="2">
    <source>
        <dbReference type="SAM" id="SignalP"/>
    </source>
</evidence>
<evidence type="ECO:0000313" key="4">
    <source>
        <dbReference type="Proteomes" id="UP000035963"/>
    </source>
</evidence>
<comment type="caution">
    <text evidence="3">The sequence shown here is derived from an EMBL/GenBank/DDBJ whole genome shotgun (WGS) entry which is preliminary data.</text>
</comment>
<dbReference type="Proteomes" id="UP000035963">
    <property type="component" value="Unassembled WGS sequence"/>
</dbReference>